<dbReference type="InterPro" id="IPR003135">
    <property type="entry name" value="ATP-grasp_carboxylate-amine"/>
</dbReference>
<sequence>MILPGGVVGIVGGGQLARMSALAARAMGYRVAVADPDPDCPAAPVADRVVAASLADPDAVAPLADVADVITYEFENIDPAVLERLASRRPVHPRVEILRTCQHRIHEKRAMERLGIPVATWRPVESPADLEAALAAVGLPAVLKTATMGYDGKGQAVVRTPAEARAAYARLSGHAAAEVGRPLVLEGLVPFACELSVVVARSASGQVAAFPVAENIHELNILAYSIVPARVSPATQAAARDLAVRIAEGFGLVGLLGVEMFCLPDGSLLVNELAPRPHNSGHFTQNACATSQFEQHIRAVCDLPLGSVDLLSPVCMVNVMGEDFPLAPAAALADPQVYLHLYGKREARPHRKMGHLNVLGRTADEALERARAAKAAIRGEQPLTGSSAGLS</sequence>
<dbReference type="Gene3D" id="3.30.470.20">
    <property type="entry name" value="ATP-grasp fold, B domain"/>
    <property type="match status" value="1"/>
</dbReference>
<feature type="binding site" evidence="4">
    <location>
        <position position="217"/>
    </location>
    <ligand>
        <name>ATP</name>
        <dbReference type="ChEBI" id="CHEBI:30616"/>
    </ligand>
</feature>
<protein>
    <recommendedName>
        <fullName evidence="4 5">N5-carboxyaminoimidazole ribonucleotide synthase</fullName>
        <shortName evidence="4 5">N5-CAIR synthase</shortName>
        <ecNumber evidence="4 5">6.3.4.18</ecNumber>
    </recommendedName>
    <alternativeName>
        <fullName evidence="4 5">5-(carboxyamino)imidazole ribonucleotide synthetase</fullName>
    </alternativeName>
</protein>
<feature type="domain" description="ATP-grasp" evidence="6">
    <location>
        <begin position="108"/>
        <end position="301"/>
    </location>
</feature>
<dbReference type="NCBIfam" id="NF004679">
    <property type="entry name" value="PRK06019.1-5"/>
    <property type="match status" value="1"/>
</dbReference>
<comment type="subunit">
    <text evidence="4 5">Homodimer.</text>
</comment>
<evidence type="ECO:0000313" key="7">
    <source>
        <dbReference type="EMBL" id="MBP2016731.1"/>
    </source>
</evidence>
<comment type="caution">
    <text evidence="7">The sequence shown here is derived from an EMBL/GenBank/DDBJ whole genome shotgun (WGS) entry which is preliminary data.</text>
</comment>
<dbReference type="PANTHER" id="PTHR11609">
    <property type="entry name" value="PURINE BIOSYNTHESIS PROTEIN 6/7, PUR6/7"/>
    <property type="match status" value="1"/>
</dbReference>
<dbReference type="NCBIfam" id="NF004676">
    <property type="entry name" value="PRK06019.1-2"/>
    <property type="match status" value="1"/>
</dbReference>
<evidence type="ECO:0000256" key="2">
    <source>
        <dbReference type="ARBA" id="ARBA00022755"/>
    </source>
</evidence>
<dbReference type="InterPro" id="IPR016185">
    <property type="entry name" value="PreATP-grasp_dom_sf"/>
</dbReference>
<dbReference type="PROSITE" id="PS50975">
    <property type="entry name" value="ATP_GRASP"/>
    <property type="match status" value="1"/>
</dbReference>
<dbReference type="Gene3D" id="3.30.1490.20">
    <property type="entry name" value="ATP-grasp fold, A domain"/>
    <property type="match status" value="1"/>
</dbReference>
<reference evidence="7 8" key="1">
    <citation type="submission" date="2021-03" db="EMBL/GenBank/DDBJ databases">
        <title>Genomic Encyclopedia of Type Strains, Phase IV (KMG-IV): sequencing the most valuable type-strain genomes for metagenomic binning, comparative biology and taxonomic classification.</title>
        <authorList>
            <person name="Goeker M."/>
        </authorList>
    </citation>
    <scope>NUCLEOTIDE SEQUENCE [LARGE SCALE GENOMIC DNA]</scope>
    <source>
        <strain evidence="7 8">DSM 27138</strain>
    </source>
</reference>
<comment type="catalytic activity">
    <reaction evidence="4 5">
        <text>5-amino-1-(5-phospho-beta-D-ribosyl)imidazole + hydrogencarbonate + ATP = 5-carboxyamino-1-(5-phospho-D-ribosyl)imidazole + ADP + phosphate + 2 H(+)</text>
        <dbReference type="Rhea" id="RHEA:19317"/>
        <dbReference type="ChEBI" id="CHEBI:15378"/>
        <dbReference type="ChEBI" id="CHEBI:17544"/>
        <dbReference type="ChEBI" id="CHEBI:30616"/>
        <dbReference type="ChEBI" id="CHEBI:43474"/>
        <dbReference type="ChEBI" id="CHEBI:58730"/>
        <dbReference type="ChEBI" id="CHEBI:137981"/>
        <dbReference type="ChEBI" id="CHEBI:456216"/>
        <dbReference type="EC" id="6.3.4.18"/>
    </reaction>
</comment>
<keyword evidence="3 4" id="KW-0067">ATP-binding</keyword>
<dbReference type="InterPro" id="IPR011054">
    <property type="entry name" value="Rudment_hybrid_motif"/>
</dbReference>
<feature type="binding site" evidence="4">
    <location>
        <begin position="149"/>
        <end position="155"/>
    </location>
    <ligand>
        <name>ATP</name>
        <dbReference type="ChEBI" id="CHEBI:30616"/>
    </ligand>
</feature>
<dbReference type="Proteomes" id="UP001519289">
    <property type="component" value="Unassembled WGS sequence"/>
</dbReference>
<dbReference type="Gene3D" id="3.40.50.20">
    <property type="match status" value="1"/>
</dbReference>
<evidence type="ECO:0000256" key="5">
    <source>
        <dbReference type="RuleBase" id="RU361200"/>
    </source>
</evidence>
<organism evidence="7 8">
    <name type="scientific">Symbiobacterium terraclitae</name>
    <dbReference type="NCBI Taxonomy" id="557451"/>
    <lineage>
        <taxon>Bacteria</taxon>
        <taxon>Bacillati</taxon>
        <taxon>Bacillota</taxon>
        <taxon>Clostridia</taxon>
        <taxon>Eubacteriales</taxon>
        <taxon>Symbiobacteriaceae</taxon>
        <taxon>Symbiobacterium</taxon>
    </lineage>
</organism>
<dbReference type="GO" id="GO:0034028">
    <property type="term" value="F:5-(carboxyamino)imidazole ribonucleotide synthase activity"/>
    <property type="evidence" value="ECO:0007669"/>
    <property type="project" value="UniProtKB-EC"/>
</dbReference>
<dbReference type="SUPFAM" id="SSF51246">
    <property type="entry name" value="Rudiment single hybrid motif"/>
    <property type="match status" value="1"/>
</dbReference>
<accession>A0ABS4JP16</accession>
<keyword evidence="2 4" id="KW-0658">Purine biosynthesis</keyword>
<dbReference type="Pfam" id="PF22660">
    <property type="entry name" value="RS_preATP-grasp-like"/>
    <property type="match status" value="1"/>
</dbReference>
<dbReference type="Pfam" id="PF17769">
    <property type="entry name" value="PurK_C"/>
    <property type="match status" value="1"/>
</dbReference>
<name>A0ABS4JP16_9FIRM</name>
<evidence type="ECO:0000256" key="4">
    <source>
        <dbReference type="HAMAP-Rule" id="MF_01928"/>
    </source>
</evidence>
<dbReference type="NCBIfam" id="NF004675">
    <property type="entry name" value="PRK06019.1-1"/>
    <property type="match status" value="1"/>
</dbReference>
<dbReference type="InterPro" id="IPR005875">
    <property type="entry name" value="PurK"/>
</dbReference>
<dbReference type="NCBIfam" id="TIGR01161">
    <property type="entry name" value="purK"/>
    <property type="match status" value="1"/>
</dbReference>
<evidence type="ECO:0000256" key="1">
    <source>
        <dbReference type="ARBA" id="ARBA00022741"/>
    </source>
</evidence>
<feature type="binding site" evidence="4">
    <location>
        <begin position="186"/>
        <end position="189"/>
    </location>
    <ligand>
        <name>ATP</name>
        <dbReference type="ChEBI" id="CHEBI:30616"/>
    </ligand>
</feature>
<comment type="function">
    <text evidence="4">Catalyzes the ATP-dependent conversion of 5-aminoimidazole ribonucleotide (AIR) and HCO(3)(-) to N5-carboxyaminoimidazole ribonucleotide (N5-CAIR).</text>
</comment>
<feature type="binding site" evidence="4">
    <location>
        <position position="104"/>
    </location>
    <ligand>
        <name>ATP</name>
        <dbReference type="ChEBI" id="CHEBI:30616"/>
    </ligand>
</feature>
<proteinExistence type="inferred from homology"/>
<comment type="similarity">
    <text evidence="4 5">Belongs to the PurK/PurT family.</text>
</comment>
<dbReference type="HAMAP" id="MF_01928">
    <property type="entry name" value="PurK"/>
    <property type="match status" value="1"/>
</dbReference>
<dbReference type="SUPFAM" id="SSF56059">
    <property type="entry name" value="Glutathione synthetase ATP-binding domain-like"/>
    <property type="match status" value="1"/>
</dbReference>
<dbReference type="InterPro" id="IPR040686">
    <property type="entry name" value="PurK_C"/>
</dbReference>
<dbReference type="EMBL" id="JAGGLG010000001">
    <property type="protein sequence ID" value="MBP2016731.1"/>
    <property type="molecule type" value="Genomic_DNA"/>
</dbReference>
<dbReference type="EC" id="6.3.4.18" evidence="4 5"/>
<feature type="binding site" evidence="4">
    <location>
        <position position="144"/>
    </location>
    <ligand>
        <name>ATP</name>
        <dbReference type="ChEBI" id="CHEBI:30616"/>
    </ligand>
</feature>
<comment type="function">
    <text evidence="5">Catalyzes the ATP-dependent conversion of 5-aminoimidazole ribonucleotide (AIR) and HCO(3)- to N5-carboxyaminoimidazole ribonucleotide (N5-CAIR).</text>
</comment>
<keyword evidence="4 5" id="KW-0436">Ligase</keyword>
<dbReference type="InterPro" id="IPR013815">
    <property type="entry name" value="ATP_grasp_subdomain_1"/>
</dbReference>
<dbReference type="InterPro" id="IPR011761">
    <property type="entry name" value="ATP-grasp"/>
</dbReference>
<evidence type="ECO:0000256" key="3">
    <source>
        <dbReference type="ARBA" id="ARBA00022840"/>
    </source>
</evidence>
<dbReference type="RefSeq" id="WP_209464888.1">
    <property type="nucleotide sequence ID" value="NZ_JAGGLG010000001.1"/>
</dbReference>
<evidence type="ECO:0000259" key="6">
    <source>
        <dbReference type="PROSITE" id="PS50975"/>
    </source>
</evidence>
<dbReference type="PANTHER" id="PTHR11609:SF5">
    <property type="entry name" value="PHOSPHORIBOSYLAMINOIMIDAZOLE CARBOXYLASE"/>
    <property type="match status" value="1"/>
</dbReference>
<dbReference type="InterPro" id="IPR054350">
    <property type="entry name" value="PurT/PurK_preATP-grasp"/>
</dbReference>
<evidence type="ECO:0000313" key="8">
    <source>
        <dbReference type="Proteomes" id="UP001519289"/>
    </source>
</evidence>
<dbReference type="Pfam" id="PF02222">
    <property type="entry name" value="ATP-grasp"/>
    <property type="match status" value="1"/>
</dbReference>
<dbReference type="SUPFAM" id="SSF52440">
    <property type="entry name" value="PreATP-grasp domain"/>
    <property type="match status" value="1"/>
</dbReference>
<gene>
    <name evidence="4 5" type="primary">purK</name>
    <name evidence="7" type="ORF">J2Z79_000104</name>
</gene>
<keyword evidence="1 4" id="KW-0547">Nucleotide-binding</keyword>
<comment type="pathway">
    <text evidence="4 5">Purine metabolism; IMP biosynthesis via de novo pathway; 5-amino-1-(5-phospho-D-ribosyl)imidazole-4-carboxylate from 5-amino-1-(5-phospho-D-ribosyl)imidazole (N5-CAIR route): step 1/2.</text>
</comment>
<feature type="binding site" evidence="4">
    <location>
        <begin position="271"/>
        <end position="272"/>
    </location>
    <ligand>
        <name>ATP</name>
        <dbReference type="ChEBI" id="CHEBI:30616"/>
    </ligand>
</feature>
<keyword evidence="8" id="KW-1185">Reference proteome</keyword>
<feature type="binding site" evidence="4">
    <location>
        <position position="194"/>
    </location>
    <ligand>
        <name>ATP</name>
        <dbReference type="ChEBI" id="CHEBI:30616"/>
    </ligand>
</feature>